<name>A0A0K1P9E6_9BACT</name>
<accession>A0A0K1P9E6</accession>
<reference evidence="1 2" key="1">
    <citation type="submission" date="2015-08" db="EMBL/GenBank/DDBJ databases">
        <authorList>
            <person name="Babu N.S."/>
            <person name="Beckwith C.J."/>
            <person name="Beseler K.G."/>
            <person name="Brison A."/>
            <person name="Carone J.V."/>
            <person name="Caskin T.P."/>
            <person name="Diamond M."/>
            <person name="Durham M.E."/>
            <person name="Foxe J.M."/>
            <person name="Go M."/>
            <person name="Henderson B.A."/>
            <person name="Jones I.B."/>
            <person name="McGettigan J.A."/>
            <person name="Micheletti S.J."/>
            <person name="Nasrallah M.E."/>
            <person name="Ortiz D."/>
            <person name="Piller C.R."/>
            <person name="Privatt S.R."/>
            <person name="Schneider S.L."/>
            <person name="Sharp S."/>
            <person name="Smith T.C."/>
            <person name="Stanton J.D."/>
            <person name="Ullery H.E."/>
            <person name="Wilson R.J."/>
            <person name="Serrano M.G."/>
            <person name="Buck G."/>
            <person name="Lee V."/>
            <person name="Wang Y."/>
            <person name="Carvalho R."/>
            <person name="Voegtly L."/>
            <person name="Shi R."/>
            <person name="Duckworth R."/>
            <person name="Johnson A."/>
            <person name="Loviza R."/>
            <person name="Walstead R."/>
            <person name="Shah Z."/>
            <person name="Kiflezghi M."/>
            <person name="Wade K."/>
            <person name="Ball S.L."/>
            <person name="Bradley K.W."/>
            <person name="Asai D.J."/>
            <person name="Bowman C.A."/>
            <person name="Russell D.A."/>
            <person name="Pope W.H."/>
            <person name="Jacobs-Sera D."/>
            <person name="Hendrix R.W."/>
            <person name="Hatfull G.F."/>
        </authorList>
    </citation>
    <scope>NUCLEOTIDE SEQUENCE [LARGE SCALE GENOMIC DNA]</scope>
    <source>
        <strain evidence="1 2">DSM 27710</strain>
    </source>
</reference>
<dbReference type="OrthoDB" id="3436169at2"/>
<proteinExistence type="predicted"/>
<protein>
    <submittedName>
        <fullName evidence="1">Uncharacterized protein</fullName>
    </submittedName>
</protein>
<gene>
    <name evidence="1" type="ORF">AKJ08_0524</name>
</gene>
<organism evidence="1 2">
    <name type="scientific">Vulgatibacter incomptus</name>
    <dbReference type="NCBI Taxonomy" id="1391653"/>
    <lineage>
        <taxon>Bacteria</taxon>
        <taxon>Pseudomonadati</taxon>
        <taxon>Myxococcota</taxon>
        <taxon>Myxococcia</taxon>
        <taxon>Myxococcales</taxon>
        <taxon>Cystobacterineae</taxon>
        <taxon>Vulgatibacteraceae</taxon>
        <taxon>Vulgatibacter</taxon>
    </lineage>
</organism>
<dbReference type="AlphaFoldDB" id="A0A0K1P9E6"/>
<dbReference type="RefSeq" id="WP_157370434.1">
    <property type="nucleotide sequence ID" value="NZ_CP012332.1"/>
</dbReference>
<evidence type="ECO:0000313" key="1">
    <source>
        <dbReference type="EMBL" id="AKU90137.1"/>
    </source>
</evidence>
<dbReference type="STRING" id="1391653.AKJ08_0524"/>
<evidence type="ECO:0000313" key="2">
    <source>
        <dbReference type="Proteomes" id="UP000055590"/>
    </source>
</evidence>
<keyword evidence="2" id="KW-1185">Reference proteome</keyword>
<sequence>MTGGWTWAGRFIQAAGLPPEPSFSQVVNAVASVPYGRPPCRTPEGAIEAWRGTCSTKHLLLALVCRDLFPERQMELVHRVYRLLPDEALRLFGSRAAAAVPSGGLVDVHTYATGLVGGARQPIDVTFPLAREWDGSSPMVLSCPAGEDHPGGANPLASKALLEMEHRDPAVREPFVAALTEASRSRGSRYP</sequence>
<dbReference type="Proteomes" id="UP000055590">
    <property type="component" value="Chromosome"/>
</dbReference>
<dbReference type="EMBL" id="CP012332">
    <property type="protein sequence ID" value="AKU90137.1"/>
    <property type="molecule type" value="Genomic_DNA"/>
</dbReference>
<dbReference type="KEGG" id="vin:AKJ08_0524"/>